<dbReference type="OrthoDB" id="5083492at2"/>
<evidence type="ECO:0000256" key="1">
    <source>
        <dbReference type="SAM" id="MobiDB-lite"/>
    </source>
</evidence>
<dbReference type="AlphaFoldDB" id="A0A5F0D078"/>
<accession>A0A5F0D078</accession>
<sequence length="179" mass="19422">MADLFIGLLMPDEWAALRNWLATIVGRVALLIAPNTSRCNVRIKREEKARPLYSRIDEGNLHEAGEDFHMGSAGSLHCVAISTTRTPGHGRWFALSPYIQVVGAIHNGSRELIGPVKAQIVNGSDNSIRDKYSIQLDAVEPESNKYFEFTWRNEFHPGASGLGTTGVSTMPAGSGSAGT</sequence>
<dbReference type="Proteomes" id="UP000297654">
    <property type="component" value="Unassembled WGS sequence"/>
</dbReference>
<evidence type="ECO:0000313" key="3">
    <source>
        <dbReference type="Proteomes" id="UP000297654"/>
    </source>
</evidence>
<protein>
    <submittedName>
        <fullName evidence="2">Uncharacterized protein</fullName>
    </submittedName>
</protein>
<proteinExistence type="predicted"/>
<name>A0A5F0D078_9MICO</name>
<evidence type="ECO:0000313" key="2">
    <source>
        <dbReference type="EMBL" id="TFB84653.1"/>
    </source>
</evidence>
<keyword evidence="3" id="KW-1185">Reference proteome</keyword>
<reference evidence="2 3" key="1">
    <citation type="submission" date="2019-03" db="EMBL/GenBank/DDBJ databases">
        <title>Genomics of glacier-inhabiting Cryobacterium strains.</title>
        <authorList>
            <person name="Liu Q."/>
            <person name="Xin Y.-H."/>
        </authorList>
    </citation>
    <scope>NUCLEOTIDE SEQUENCE [LARGE SCALE GENOMIC DNA]</scope>
    <source>
        <strain evidence="2 3">Hh15</strain>
    </source>
</reference>
<feature type="region of interest" description="Disordered" evidence="1">
    <location>
        <begin position="160"/>
        <end position="179"/>
    </location>
</feature>
<dbReference type="EMBL" id="SOFF01000044">
    <property type="protein sequence ID" value="TFB84653.1"/>
    <property type="molecule type" value="Genomic_DNA"/>
</dbReference>
<organism evidence="2 3">
    <name type="scientific">Cryobacterium luteum</name>
    <dbReference type="NCBI Taxonomy" id="1424661"/>
    <lineage>
        <taxon>Bacteria</taxon>
        <taxon>Bacillati</taxon>
        <taxon>Actinomycetota</taxon>
        <taxon>Actinomycetes</taxon>
        <taxon>Micrococcales</taxon>
        <taxon>Microbacteriaceae</taxon>
        <taxon>Cryobacterium</taxon>
    </lineage>
</organism>
<dbReference type="RefSeq" id="WP_092109995.1">
    <property type="nucleotide sequence ID" value="NZ_FOCN01000008.1"/>
</dbReference>
<gene>
    <name evidence="2" type="ORF">E3O10_16175</name>
</gene>
<comment type="caution">
    <text evidence="2">The sequence shown here is derived from an EMBL/GenBank/DDBJ whole genome shotgun (WGS) entry which is preliminary data.</text>
</comment>